<dbReference type="Pfam" id="PF01531">
    <property type="entry name" value="Glyco_transf_11"/>
    <property type="match status" value="1"/>
</dbReference>
<dbReference type="GO" id="GO:0008107">
    <property type="term" value="F:galactoside 2-alpha-L-fucosyltransferase activity"/>
    <property type="evidence" value="ECO:0007669"/>
    <property type="project" value="InterPro"/>
</dbReference>
<dbReference type="Gene3D" id="3.40.50.11350">
    <property type="match status" value="1"/>
</dbReference>
<proteinExistence type="predicted"/>
<dbReference type="InterPro" id="IPR002516">
    <property type="entry name" value="Glyco_trans_11"/>
</dbReference>
<dbReference type="AlphaFoldDB" id="A0A9C7UR52"/>
<organism evidence="3 4">
    <name type="scientific">Galdieria partita</name>
    <dbReference type="NCBI Taxonomy" id="83374"/>
    <lineage>
        <taxon>Eukaryota</taxon>
        <taxon>Rhodophyta</taxon>
        <taxon>Bangiophyceae</taxon>
        <taxon>Galdieriales</taxon>
        <taxon>Galdieriaceae</taxon>
        <taxon>Galdieria</taxon>
    </lineage>
</organism>
<accession>A0A9C7UR52</accession>
<evidence type="ECO:0000313" key="4">
    <source>
        <dbReference type="Proteomes" id="UP001061958"/>
    </source>
</evidence>
<dbReference type="GO" id="GO:0016020">
    <property type="term" value="C:membrane"/>
    <property type="evidence" value="ECO:0007669"/>
    <property type="project" value="InterPro"/>
</dbReference>
<sequence>MTHFKEDLSHVGKYCYFPLMETVCKYYGEVVDKERFESACSREALLSIGRFVELQLSSLGLQRNSTAEDFEKKLGKDFCNFIASFYAIYIEPAIVYKGIVEERDSLVPSTPDGSSSEDDLDTKSRRFIEQPYHQTHVLQVNEGRRIESKRSLNKSVVGTDKSGIVSAKYKADTEISFARIFELGSVSHYMHPEIPPDAPYEGPPVLTMSGFGELGRFGNQVIQYMFLKCCAMVHHTSVQIPPWIGESLFCVKDDRVTRRFPAVVECSDMKANSTFTETFMNYIKASNNGRDVREVGPDILSKQGCHSNRLMNADVWGWFQWHTDNYRPFRSFIRSLFRVKPDLKAFLDSEIEKKLCRLDNSATLVGIHIRLGDYKDISASSFGYCAPVKWYLEWLESIWPKLKNPVLFVASDEIDQVERAFACYNPKTCRSLGIEMPNYYRDIGADFFPDWYILTQCNILAISNSTFSFTACMLNQRENAKFYRAHYADRIVEIDPWNADPIVHREQHSSIWKNMLHTIQLVYEQQGTKAAFRTVFLQLPLYGIRSLIIRTLLRLRRKDWHGGFLDSGLFRKRKLKETSAREEQQIKRLRVLK</sequence>
<name>A0A9C7UR52_9RHOD</name>
<keyword evidence="4" id="KW-1185">Reference proteome</keyword>
<dbReference type="Proteomes" id="UP001061958">
    <property type="component" value="Unassembled WGS sequence"/>
</dbReference>
<dbReference type="PANTHER" id="PTHR11927">
    <property type="entry name" value="GALACTOSIDE 2-L-FUCOSYLTRANSFERASE"/>
    <property type="match status" value="1"/>
</dbReference>
<evidence type="ECO:0000256" key="2">
    <source>
        <dbReference type="ARBA" id="ARBA00022679"/>
    </source>
</evidence>
<dbReference type="CDD" id="cd11301">
    <property type="entry name" value="Fut1_Fut2_like"/>
    <property type="match status" value="1"/>
</dbReference>
<evidence type="ECO:0000313" key="3">
    <source>
        <dbReference type="EMBL" id="GJQ12265.1"/>
    </source>
</evidence>
<comment type="caution">
    <text evidence="3">The sequence shown here is derived from an EMBL/GenBank/DDBJ whole genome shotgun (WGS) entry which is preliminary data.</text>
</comment>
<evidence type="ECO:0000256" key="1">
    <source>
        <dbReference type="ARBA" id="ARBA00022676"/>
    </source>
</evidence>
<dbReference type="PANTHER" id="PTHR11927:SF9">
    <property type="entry name" value="L-FUCOSYLTRANSFERASE"/>
    <property type="match status" value="1"/>
</dbReference>
<dbReference type="OrthoDB" id="3226at2759"/>
<keyword evidence="2" id="KW-0808">Transferase</keyword>
<reference evidence="3" key="1">
    <citation type="journal article" date="2022" name="Proc. Natl. Acad. Sci. U.S.A.">
        <title>Life cycle and functional genomics of the unicellular red alga Galdieria for elucidating algal and plant evolution and industrial use.</title>
        <authorList>
            <person name="Hirooka S."/>
            <person name="Itabashi T."/>
            <person name="Ichinose T.M."/>
            <person name="Onuma R."/>
            <person name="Fujiwara T."/>
            <person name="Yamashita S."/>
            <person name="Jong L.W."/>
            <person name="Tomita R."/>
            <person name="Iwane A.H."/>
            <person name="Miyagishima S.Y."/>
        </authorList>
    </citation>
    <scope>NUCLEOTIDE SEQUENCE</scope>
    <source>
        <strain evidence="3">NBRC 102759</strain>
    </source>
</reference>
<dbReference type="EMBL" id="BQMJ01000031">
    <property type="protein sequence ID" value="GJQ12265.1"/>
    <property type="molecule type" value="Genomic_DNA"/>
</dbReference>
<dbReference type="GO" id="GO:0005975">
    <property type="term" value="P:carbohydrate metabolic process"/>
    <property type="evidence" value="ECO:0007669"/>
    <property type="project" value="InterPro"/>
</dbReference>
<gene>
    <name evidence="3" type="ORF">GpartN1_g4056.t1</name>
</gene>
<protein>
    <submittedName>
        <fullName evidence="3">Uncharacterized protein</fullName>
    </submittedName>
</protein>
<keyword evidence="1" id="KW-0328">Glycosyltransferase</keyword>
<reference evidence="3" key="2">
    <citation type="submission" date="2022-01" db="EMBL/GenBank/DDBJ databases">
        <authorList>
            <person name="Hirooka S."/>
            <person name="Miyagishima S.Y."/>
        </authorList>
    </citation>
    <scope>NUCLEOTIDE SEQUENCE</scope>
    <source>
        <strain evidence="3">NBRC 102759</strain>
    </source>
</reference>